<protein>
    <recommendedName>
        <fullName evidence="2">DNA (cytosine-5-)-methyltransferase</fullName>
        <ecNumber evidence="2">2.1.1.37</ecNumber>
    </recommendedName>
</protein>
<dbReference type="Gene3D" id="3.90.120.10">
    <property type="entry name" value="DNA Methylase, subunit A, domain 2"/>
    <property type="match status" value="1"/>
</dbReference>
<reference evidence="14" key="1">
    <citation type="submission" date="2018-11" db="EMBL/GenBank/DDBJ databases">
        <authorList>
            <consortium name="Genoscope - CEA"/>
            <person name="William W."/>
        </authorList>
    </citation>
    <scope>NUCLEOTIDE SEQUENCE</scope>
</reference>
<dbReference type="InterPro" id="IPR023779">
    <property type="entry name" value="Chromodomain_CS"/>
</dbReference>
<dbReference type="PROSITE" id="PS00598">
    <property type="entry name" value="CHROMO_1"/>
    <property type="match status" value="1"/>
</dbReference>
<dbReference type="GO" id="GO:0005634">
    <property type="term" value="C:nucleus"/>
    <property type="evidence" value="ECO:0007669"/>
    <property type="project" value="UniProtKB-SubCell"/>
</dbReference>
<feature type="region of interest" description="Disordered" evidence="11">
    <location>
        <begin position="294"/>
        <end position="324"/>
    </location>
</feature>
<evidence type="ECO:0000256" key="5">
    <source>
        <dbReference type="ARBA" id="ARBA00022691"/>
    </source>
</evidence>
<dbReference type="InterPro" id="IPR016197">
    <property type="entry name" value="Chromo-like_dom_sf"/>
</dbReference>
<dbReference type="Pfam" id="PF00145">
    <property type="entry name" value="DNA_methylase"/>
    <property type="match status" value="1"/>
</dbReference>
<dbReference type="SUPFAM" id="SSF54160">
    <property type="entry name" value="Chromo domain-like"/>
    <property type="match status" value="1"/>
</dbReference>
<dbReference type="PANTHER" id="PTHR10629">
    <property type="entry name" value="CYTOSINE-SPECIFIC METHYLTRANSFERASE"/>
    <property type="match status" value="1"/>
</dbReference>
<dbReference type="FunFam" id="2.30.30.490:FF:000011">
    <property type="entry name" value="DNA (cytosine-5)-methyltransferase 1"/>
    <property type="match status" value="1"/>
</dbReference>
<evidence type="ECO:0000256" key="9">
    <source>
        <dbReference type="PROSITE-ProRule" id="PRU01016"/>
    </source>
</evidence>
<comment type="catalytic activity">
    <reaction evidence="8">
        <text>a 2'-deoxycytidine in DNA + S-adenosyl-L-methionine = a 5-methyl-2'-deoxycytidine in DNA + S-adenosyl-L-homocysteine + H(+)</text>
        <dbReference type="Rhea" id="RHEA:13681"/>
        <dbReference type="Rhea" id="RHEA-COMP:11369"/>
        <dbReference type="Rhea" id="RHEA-COMP:11370"/>
        <dbReference type="ChEBI" id="CHEBI:15378"/>
        <dbReference type="ChEBI" id="CHEBI:57856"/>
        <dbReference type="ChEBI" id="CHEBI:59789"/>
        <dbReference type="ChEBI" id="CHEBI:85452"/>
        <dbReference type="ChEBI" id="CHEBI:85454"/>
        <dbReference type="EC" id="2.1.1.37"/>
    </reaction>
</comment>
<comment type="similarity">
    <text evidence="9 10">Belongs to the class I-like SAM-binding methyltransferase superfamily. C5-methyltransferase family.</text>
</comment>
<dbReference type="PROSITE" id="PS51679">
    <property type="entry name" value="SAM_MT_C5"/>
    <property type="match status" value="1"/>
</dbReference>
<dbReference type="EMBL" id="LR031569">
    <property type="protein sequence ID" value="VDC65462.1"/>
    <property type="molecule type" value="Genomic_DNA"/>
</dbReference>
<dbReference type="InterPro" id="IPR001525">
    <property type="entry name" value="C5_MeTfrase"/>
</dbReference>
<dbReference type="Gene3D" id="3.40.50.150">
    <property type="entry name" value="Vaccinia Virus protein VP39"/>
    <property type="match status" value="1"/>
</dbReference>
<keyword evidence="3 9" id="KW-0489">Methyltransferase</keyword>
<evidence type="ECO:0000256" key="11">
    <source>
        <dbReference type="SAM" id="MobiDB-lite"/>
    </source>
</evidence>
<dbReference type="InterPro" id="IPR043151">
    <property type="entry name" value="BAH_sf"/>
</dbReference>
<evidence type="ECO:0000256" key="2">
    <source>
        <dbReference type="ARBA" id="ARBA00011975"/>
    </source>
</evidence>
<gene>
    <name evidence="14" type="ORF">BRAA06T24002Z</name>
</gene>
<evidence type="ECO:0000256" key="6">
    <source>
        <dbReference type="ARBA" id="ARBA00023125"/>
    </source>
</evidence>
<evidence type="ECO:0000256" key="7">
    <source>
        <dbReference type="ARBA" id="ARBA00023242"/>
    </source>
</evidence>
<keyword evidence="4 9" id="KW-0808">Transferase</keyword>
<dbReference type="InterPro" id="IPR029063">
    <property type="entry name" value="SAM-dependent_MTases_sf"/>
</dbReference>
<evidence type="ECO:0000313" key="14">
    <source>
        <dbReference type="EMBL" id="VDC65462.1"/>
    </source>
</evidence>
<dbReference type="PANTHER" id="PTHR10629:SF42">
    <property type="entry name" value="DNA (CYTOSINE-5)-METHYLTRANSFERASE CMT1-RELATED"/>
    <property type="match status" value="1"/>
</dbReference>
<evidence type="ECO:0000259" key="13">
    <source>
        <dbReference type="PROSITE" id="PS51038"/>
    </source>
</evidence>
<dbReference type="InterPro" id="IPR001025">
    <property type="entry name" value="BAH_dom"/>
</dbReference>
<feature type="domain" description="Chromo" evidence="12">
    <location>
        <begin position="328"/>
        <end position="382"/>
    </location>
</feature>
<dbReference type="FunFam" id="3.90.120.10:FF:000003">
    <property type="entry name" value="DNA (cytosine-5)-methyltransferase 1"/>
    <property type="match status" value="1"/>
</dbReference>
<dbReference type="AlphaFoldDB" id="A0A3P5YCR0"/>
<sequence>MKRPEPSTDLSFTGEPIPAEEAIAKWPSRYRSSKARVSATVGTPKDGEENLEQAKRHYSQALVDGTLFNLGDDVYVKAEDGNPNYIAKIVEFFEAIDGEPYFRARWFYRPEDTVIKTLASEVQEKRVFLSNVEDDNPLNCIVSRVNIVKVPAKIVSGAEERVIPPCDFYYDMKYELAHLTFSTAADDGDASSTISSESDSNCIQIPQQKEKFLLDLYSGCGAMSTGLCMGASLSGVKLIKKWAVDINSFACDSLRLNHPETEQVRNEAAEDFLKLLIEWRKLCQKFGLISSTEVIESDGDSEDEEEDGDENDDADGDSNGSDIPPEEFEVDKFLDICFGNPNGLKAASELHLKVRWKGYGPDEDTWEPFDGLRKCKDKLKEFVTTGFNTNRFPLPGDVHFVCGGPPCQGISGFNRFRNNKAPLEDEKNRQLLVYMDIIDYLKPNYVLMENVVDLLRFSKGFCARYAVARLVAMNYQTRLGMMTAGSYGVPQVRNRVFLWGAQPTEKLPPYPLPTHETLAKCLTPTEFEASDKSFCYEDEIQVGYSQRNLLQLEKALTLADAISDLPPATNYEKTDERKYDTRPQTNFQNFIRLSRAESIIPLDGGDASKSRILYDHQPLELNDDDLERVCHIVKKKGANFRDLPGVIVDEDNKVKFDPSVERPKLKSGKFLVPDYAVSFVNGKSKKPFGRLWWDEIVHTVVTRAEPHNQIVIHPLQDRVLTVRENARIQGFPDFYKLCGPIKEKYIQVGNAVAVPVGVALGYAFGLASQGLTDNQPVIKLPFLYPQCMEGKTEEHSA</sequence>
<dbReference type="SMART" id="SM00439">
    <property type="entry name" value="BAH"/>
    <property type="match status" value="1"/>
</dbReference>
<evidence type="ECO:0000256" key="4">
    <source>
        <dbReference type="ARBA" id="ARBA00022679"/>
    </source>
</evidence>
<accession>A0A3P5YCR0</accession>
<dbReference type="SMART" id="SM00298">
    <property type="entry name" value="CHROMO"/>
    <property type="match status" value="1"/>
</dbReference>
<dbReference type="PROSITE" id="PS50013">
    <property type="entry name" value="CHROMO_2"/>
    <property type="match status" value="1"/>
</dbReference>
<dbReference type="InterPro" id="IPR023780">
    <property type="entry name" value="Chromo_domain"/>
</dbReference>
<evidence type="ECO:0000256" key="10">
    <source>
        <dbReference type="RuleBase" id="RU000416"/>
    </source>
</evidence>
<dbReference type="GO" id="GO:0003886">
    <property type="term" value="F:DNA (cytosine-5-)-methyltransferase activity"/>
    <property type="evidence" value="ECO:0007669"/>
    <property type="project" value="UniProtKB-EC"/>
</dbReference>
<dbReference type="GO" id="GO:0003677">
    <property type="term" value="F:DNA binding"/>
    <property type="evidence" value="ECO:0007669"/>
    <property type="project" value="UniProtKB-KW"/>
</dbReference>
<dbReference type="InterPro" id="IPR000953">
    <property type="entry name" value="Chromo/chromo_shadow_dom"/>
</dbReference>
<dbReference type="InterPro" id="IPR050390">
    <property type="entry name" value="C5-Methyltransferase"/>
</dbReference>
<feature type="active site" evidence="9">
    <location>
        <position position="407"/>
    </location>
</feature>
<name>A0A3P5YCR0_BRACM</name>
<evidence type="ECO:0000256" key="8">
    <source>
        <dbReference type="ARBA" id="ARBA00047422"/>
    </source>
</evidence>
<keyword evidence="5 9" id="KW-0949">S-adenosyl-L-methionine</keyword>
<dbReference type="GO" id="GO:0003682">
    <property type="term" value="F:chromatin binding"/>
    <property type="evidence" value="ECO:0007669"/>
    <property type="project" value="InterPro"/>
</dbReference>
<feature type="compositionally biased region" description="Acidic residues" evidence="11">
    <location>
        <begin position="295"/>
        <end position="316"/>
    </location>
</feature>
<dbReference type="PRINTS" id="PR00105">
    <property type="entry name" value="C5METTRFRASE"/>
</dbReference>
<dbReference type="PROSITE" id="PS51038">
    <property type="entry name" value="BAH"/>
    <property type="match status" value="1"/>
</dbReference>
<feature type="domain" description="BAH" evidence="13">
    <location>
        <begin position="66"/>
        <end position="185"/>
    </location>
</feature>
<dbReference type="GO" id="GO:0032259">
    <property type="term" value="P:methylation"/>
    <property type="evidence" value="ECO:0007669"/>
    <property type="project" value="UniProtKB-KW"/>
</dbReference>
<evidence type="ECO:0000256" key="1">
    <source>
        <dbReference type="ARBA" id="ARBA00004123"/>
    </source>
</evidence>
<dbReference type="Pfam" id="PF01426">
    <property type="entry name" value="BAH"/>
    <property type="match status" value="1"/>
</dbReference>
<dbReference type="Gene3D" id="2.30.30.490">
    <property type="match status" value="1"/>
</dbReference>
<comment type="subcellular location">
    <subcellularLocation>
        <location evidence="1">Nucleus</location>
    </subcellularLocation>
</comment>
<keyword evidence="6" id="KW-0238">DNA-binding</keyword>
<keyword evidence="7" id="KW-0539">Nucleus</keyword>
<dbReference type="SUPFAM" id="SSF53335">
    <property type="entry name" value="S-adenosyl-L-methionine-dependent methyltransferases"/>
    <property type="match status" value="1"/>
</dbReference>
<dbReference type="EC" id="2.1.1.37" evidence="2"/>
<evidence type="ECO:0000259" key="12">
    <source>
        <dbReference type="PROSITE" id="PS50013"/>
    </source>
</evidence>
<proteinExistence type="inferred from homology"/>
<dbReference type="CDD" id="cd18635">
    <property type="entry name" value="CD_CMT3_like"/>
    <property type="match status" value="1"/>
</dbReference>
<evidence type="ECO:0000256" key="3">
    <source>
        <dbReference type="ARBA" id="ARBA00022603"/>
    </source>
</evidence>
<dbReference type="Pfam" id="PF00385">
    <property type="entry name" value="Chromo"/>
    <property type="match status" value="1"/>
</dbReference>
<organism evidence="14">
    <name type="scientific">Brassica campestris</name>
    <name type="common">Field mustard</name>
    <dbReference type="NCBI Taxonomy" id="3711"/>
    <lineage>
        <taxon>Eukaryota</taxon>
        <taxon>Viridiplantae</taxon>
        <taxon>Streptophyta</taxon>
        <taxon>Embryophyta</taxon>
        <taxon>Tracheophyta</taxon>
        <taxon>Spermatophyta</taxon>
        <taxon>Magnoliopsida</taxon>
        <taxon>eudicotyledons</taxon>
        <taxon>Gunneridae</taxon>
        <taxon>Pentapetalae</taxon>
        <taxon>rosids</taxon>
        <taxon>malvids</taxon>
        <taxon>Brassicales</taxon>
        <taxon>Brassicaceae</taxon>
        <taxon>Brassiceae</taxon>
        <taxon>Brassica</taxon>
    </lineage>
</organism>
<dbReference type="NCBIfam" id="TIGR00675">
    <property type="entry name" value="dcm"/>
    <property type="match status" value="1"/>
</dbReference>